<dbReference type="GO" id="GO:0009055">
    <property type="term" value="F:electron transfer activity"/>
    <property type="evidence" value="ECO:0007669"/>
    <property type="project" value="InterPro"/>
</dbReference>
<evidence type="ECO:0000256" key="1">
    <source>
        <dbReference type="SAM" id="SignalP"/>
    </source>
</evidence>
<name>A0A7X7R8H5_9RHOO</name>
<dbReference type="AlphaFoldDB" id="A0A7X7R8H5"/>
<evidence type="ECO:0000313" key="2">
    <source>
        <dbReference type="EMBL" id="NLF54777.1"/>
    </source>
</evidence>
<evidence type="ECO:0000313" key="3">
    <source>
        <dbReference type="Proteomes" id="UP000536534"/>
    </source>
</evidence>
<gene>
    <name evidence="2" type="ORF">GX576_10380</name>
</gene>
<feature type="signal peptide" evidence="1">
    <location>
        <begin position="1"/>
        <end position="24"/>
    </location>
</feature>
<dbReference type="GO" id="GO:0020037">
    <property type="term" value="F:heme binding"/>
    <property type="evidence" value="ECO:0007669"/>
    <property type="project" value="InterPro"/>
</dbReference>
<protein>
    <submittedName>
        <fullName evidence="2">Cytochrome c</fullName>
    </submittedName>
</protein>
<dbReference type="EMBL" id="JAAYYV010000270">
    <property type="protein sequence ID" value="NLF54777.1"/>
    <property type="molecule type" value="Genomic_DNA"/>
</dbReference>
<reference evidence="2 3" key="1">
    <citation type="journal article" date="2020" name="Biotechnol. Biofuels">
        <title>New insights from the biogas microbiome by comprehensive genome-resolved metagenomics of nearly 1600 species originating from multiple anaerobic digesters.</title>
        <authorList>
            <person name="Campanaro S."/>
            <person name="Treu L."/>
            <person name="Rodriguez-R L.M."/>
            <person name="Kovalovszki A."/>
            <person name="Ziels R.M."/>
            <person name="Maus I."/>
            <person name="Zhu X."/>
            <person name="Kougias P.G."/>
            <person name="Basile A."/>
            <person name="Luo G."/>
            <person name="Schluter A."/>
            <person name="Konstantinidis K.T."/>
            <person name="Angelidaki I."/>
        </authorList>
    </citation>
    <scope>NUCLEOTIDE SEQUENCE [LARGE SCALE GENOMIC DNA]</scope>
    <source>
        <strain evidence="2">AS06rmzACSIP_256</strain>
    </source>
</reference>
<sequence>MSNHTLAPAAALTALLALSLPAAAAEPFHDADIEAGEEMHAELCVGCHADKFGDQDGSTIYLRDDRRITTPSGLEQQLTACTTMLNLDLFPEDERNIAGYLNKQYYKFK</sequence>
<dbReference type="SUPFAM" id="SSF46626">
    <property type="entry name" value="Cytochrome c"/>
    <property type="match status" value="1"/>
</dbReference>
<accession>A0A7X7R8H5</accession>
<organism evidence="2 3">
    <name type="scientific">Thauera phenolivorans</name>
    <dbReference type="NCBI Taxonomy" id="1792543"/>
    <lineage>
        <taxon>Bacteria</taxon>
        <taxon>Pseudomonadati</taxon>
        <taxon>Pseudomonadota</taxon>
        <taxon>Betaproteobacteria</taxon>
        <taxon>Rhodocyclales</taxon>
        <taxon>Zoogloeaceae</taxon>
        <taxon>Thauera</taxon>
    </lineage>
</organism>
<proteinExistence type="predicted"/>
<feature type="chain" id="PRO_5031407376" evidence="1">
    <location>
        <begin position="25"/>
        <end position="109"/>
    </location>
</feature>
<dbReference type="Proteomes" id="UP000536534">
    <property type="component" value="Unassembled WGS sequence"/>
</dbReference>
<comment type="caution">
    <text evidence="2">The sequence shown here is derived from an EMBL/GenBank/DDBJ whole genome shotgun (WGS) entry which is preliminary data.</text>
</comment>
<keyword evidence="1" id="KW-0732">Signal</keyword>
<dbReference type="InterPro" id="IPR036909">
    <property type="entry name" value="Cyt_c-like_dom_sf"/>
</dbReference>